<organism evidence="2 3">
    <name type="scientific">Araneus ventricosus</name>
    <name type="common">Orbweaver spider</name>
    <name type="synonym">Epeira ventricosa</name>
    <dbReference type="NCBI Taxonomy" id="182803"/>
    <lineage>
        <taxon>Eukaryota</taxon>
        <taxon>Metazoa</taxon>
        <taxon>Ecdysozoa</taxon>
        <taxon>Arthropoda</taxon>
        <taxon>Chelicerata</taxon>
        <taxon>Arachnida</taxon>
        <taxon>Araneae</taxon>
        <taxon>Araneomorphae</taxon>
        <taxon>Entelegynae</taxon>
        <taxon>Araneoidea</taxon>
        <taxon>Araneidae</taxon>
        <taxon>Araneus</taxon>
    </lineage>
</organism>
<dbReference type="Proteomes" id="UP000499080">
    <property type="component" value="Unassembled WGS sequence"/>
</dbReference>
<reference evidence="2 3" key="1">
    <citation type="journal article" date="2019" name="Sci. Rep.">
        <title>Orb-weaving spider Araneus ventricosus genome elucidates the spidroin gene catalogue.</title>
        <authorList>
            <person name="Kono N."/>
            <person name="Nakamura H."/>
            <person name="Ohtoshi R."/>
            <person name="Moran D.A.P."/>
            <person name="Shinohara A."/>
            <person name="Yoshida Y."/>
            <person name="Fujiwara M."/>
            <person name="Mori M."/>
            <person name="Tomita M."/>
            <person name="Arakawa K."/>
        </authorList>
    </citation>
    <scope>NUCLEOTIDE SEQUENCE [LARGE SCALE GENOMIC DNA]</scope>
</reference>
<gene>
    <name evidence="2" type="ORF">AVEN_111903_1</name>
</gene>
<name>A0A4Y2WFT4_ARAVE</name>
<proteinExistence type="predicted"/>
<sequence length="153" mass="17848">MSVFAGARKCNLKILAEELEEKVDDSHKLKDLKKMILASKEYDKEYAKEWLNTIMNERKEREENERRKEEMDEQKRQEEITELKLEPAVNKLYGFGNQMMLALTFIGRIKADTEIDNVNGGTYSYKLFLTMRSQLILSSDGHGLISLILLIQK</sequence>
<comment type="caution">
    <text evidence="2">The sequence shown here is derived from an EMBL/GenBank/DDBJ whole genome shotgun (WGS) entry which is preliminary data.</text>
</comment>
<evidence type="ECO:0000313" key="2">
    <source>
        <dbReference type="EMBL" id="GBO35468.1"/>
    </source>
</evidence>
<dbReference type="EMBL" id="BGPR01059455">
    <property type="protein sequence ID" value="GBO35468.1"/>
    <property type="molecule type" value="Genomic_DNA"/>
</dbReference>
<keyword evidence="3" id="KW-1185">Reference proteome</keyword>
<evidence type="ECO:0000256" key="1">
    <source>
        <dbReference type="SAM" id="MobiDB-lite"/>
    </source>
</evidence>
<feature type="region of interest" description="Disordered" evidence="1">
    <location>
        <begin position="57"/>
        <end position="79"/>
    </location>
</feature>
<dbReference type="AlphaFoldDB" id="A0A4Y2WFT4"/>
<accession>A0A4Y2WFT4</accession>
<protein>
    <submittedName>
        <fullName evidence="2">Uncharacterized protein</fullName>
    </submittedName>
</protein>
<evidence type="ECO:0000313" key="3">
    <source>
        <dbReference type="Proteomes" id="UP000499080"/>
    </source>
</evidence>